<dbReference type="EMBL" id="JAEQMY010000011">
    <property type="protein sequence ID" value="MBL0404255.1"/>
    <property type="molecule type" value="Genomic_DNA"/>
</dbReference>
<dbReference type="RefSeq" id="WP_202058754.1">
    <property type="nucleotide sequence ID" value="NZ_JAEQMY010000011.1"/>
</dbReference>
<protein>
    <submittedName>
        <fullName evidence="1">Uncharacterized protein</fullName>
    </submittedName>
</protein>
<accession>A0A936ZEE5</accession>
<reference evidence="1" key="1">
    <citation type="submission" date="2021-01" db="EMBL/GenBank/DDBJ databases">
        <title>Microvirga sp.</title>
        <authorList>
            <person name="Kim M.K."/>
        </authorList>
    </citation>
    <scope>NUCLEOTIDE SEQUENCE</scope>
    <source>
        <strain evidence="1">5420S-16</strain>
    </source>
</reference>
<dbReference type="Proteomes" id="UP000605848">
    <property type="component" value="Unassembled WGS sequence"/>
</dbReference>
<comment type="caution">
    <text evidence="1">The sequence shown here is derived from an EMBL/GenBank/DDBJ whole genome shotgun (WGS) entry which is preliminary data.</text>
</comment>
<sequence>MQSTFHIGQLVRLQAPHAQGESRTYCITGVLTVAHEGTSAYLIKNITGAERVVKPQDIKAASADAVP</sequence>
<name>A0A936ZEE5_9HYPH</name>
<evidence type="ECO:0000313" key="2">
    <source>
        <dbReference type="Proteomes" id="UP000605848"/>
    </source>
</evidence>
<proteinExistence type="predicted"/>
<keyword evidence="2" id="KW-1185">Reference proteome</keyword>
<evidence type="ECO:0000313" key="1">
    <source>
        <dbReference type="EMBL" id="MBL0404255.1"/>
    </source>
</evidence>
<gene>
    <name evidence="1" type="ORF">JKG68_09775</name>
</gene>
<dbReference type="AlphaFoldDB" id="A0A936ZEE5"/>
<organism evidence="1 2">
    <name type="scientific">Microvirga aerilata</name>
    <dbReference type="NCBI Taxonomy" id="670292"/>
    <lineage>
        <taxon>Bacteria</taxon>
        <taxon>Pseudomonadati</taxon>
        <taxon>Pseudomonadota</taxon>
        <taxon>Alphaproteobacteria</taxon>
        <taxon>Hyphomicrobiales</taxon>
        <taxon>Methylobacteriaceae</taxon>
        <taxon>Microvirga</taxon>
    </lineage>
</organism>